<evidence type="ECO:0000313" key="3">
    <source>
        <dbReference type="Proteomes" id="UP000656548"/>
    </source>
</evidence>
<evidence type="ECO:0000313" key="2">
    <source>
        <dbReference type="EMBL" id="MBE1580768.1"/>
    </source>
</evidence>
<dbReference type="EMBL" id="JADBEJ010000008">
    <property type="protein sequence ID" value="MBE1580768.1"/>
    <property type="molecule type" value="Genomic_DNA"/>
</dbReference>
<name>A0ABR9LKM5_9PSEU</name>
<dbReference type="Gene3D" id="1.10.10.10">
    <property type="entry name" value="Winged helix-like DNA-binding domain superfamily/Winged helix DNA-binding domain"/>
    <property type="match status" value="1"/>
</dbReference>
<dbReference type="InterPro" id="IPR036388">
    <property type="entry name" value="WH-like_DNA-bd_sf"/>
</dbReference>
<sequence length="154" mass="17160">MNSDAVADVERAMIAIRRSQARRSLSKLARDRAETMPDQAIQGLLDAVEAAEESGEPGTVTSLAVALTIDQPRASRLVARAVEDGFLRREADQRDGRRAVLVLTETGRAEVTRMHEFRRSVFAEVMADWTDDDRREFARLLTAFVRNYGALGVK</sequence>
<reference evidence="2 3" key="1">
    <citation type="submission" date="2020-10" db="EMBL/GenBank/DDBJ databases">
        <title>Sequencing the genomes of 1000 actinobacteria strains.</title>
        <authorList>
            <person name="Klenk H.-P."/>
        </authorList>
    </citation>
    <scope>NUCLEOTIDE SEQUENCE [LARGE SCALE GENOMIC DNA]</scope>
    <source>
        <strain evidence="2 3">DSM 46661</strain>
    </source>
</reference>
<keyword evidence="3" id="KW-1185">Reference proteome</keyword>
<feature type="domain" description="HTH marR-type" evidence="1">
    <location>
        <begin position="2"/>
        <end position="146"/>
    </location>
</feature>
<dbReference type="SMART" id="SM00347">
    <property type="entry name" value="HTH_MARR"/>
    <property type="match status" value="1"/>
</dbReference>
<evidence type="ECO:0000259" key="1">
    <source>
        <dbReference type="PROSITE" id="PS50995"/>
    </source>
</evidence>
<dbReference type="PROSITE" id="PS50995">
    <property type="entry name" value="HTH_MARR_2"/>
    <property type="match status" value="1"/>
</dbReference>
<keyword evidence="2" id="KW-0238">DNA-binding</keyword>
<dbReference type="PANTHER" id="PTHR33164">
    <property type="entry name" value="TRANSCRIPTIONAL REGULATOR, MARR FAMILY"/>
    <property type="match status" value="1"/>
</dbReference>
<dbReference type="InterPro" id="IPR000835">
    <property type="entry name" value="HTH_MarR-typ"/>
</dbReference>
<accession>A0ABR9LKM5</accession>
<organism evidence="2 3">
    <name type="scientific">Amycolatopsis roodepoortensis</name>
    <dbReference type="NCBI Taxonomy" id="700274"/>
    <lineage>
        <taxon>Bacteria</taxon>
        <taxon>Bacillati</taxon>
        <taxon>Actinomycetota</taxon>
        <taxon>Actinomycetes</taxon>
        <taxon>Pseudonocardiales</taxon>
        <taxon>Pseudonocardiaceae</taxon>
        <taxon>Amycolatopsis</taxon>
    </lineage>
</organism>
<dbReference type="SUPFAM" id="SSF46785">
    <property type="entry name" value="Winged helix' DNA-binding domain"/>
    <property type="match status" value="1"/>
</dbReference>
<protein>
    <submittedName>
        <fullName evidence="2">DNA-binding MarR family transcriptional regulator</fullName>
    </submittedName>
</protein>
<dbReference type="GO" id="GO:0003677">
    <property type="term" value="F:DNA binding"/>
    <property type="evidence" value="ECO:0007669"/>
    <property type="project" value="UniProtKB-KW"/>
</dbReference>
<dbReference type="Proteomes" id="UP000656548">
    <property type="component" value="Unassembled WGS sequence"/>
</dbReference>
<gene>
    <name evidence="2" type="ORF">H4W30_007849</name>
</gene>
<dbReference type="InterPro" id="IPR036390">
    <property type="entry name" value="WH_DNA-bd_sf"/>
</dbReference>
<dbReference type="Pfam" id="PF12802">
    <property type="entry name" value="MarR_2"/>
    <property type="match status" value="1"/>
</dbReference>
<dbReference type="InterPro" id="IPR039422">
    <property type="entry name" value="MarR/SlyA-like"/>
</dbReference>
<dbReference type="PANTHER" id="PTHR33164:SF57">
    <property type="entry name" value="MARR-FAMILY TRANSCRIPTIONAL REGULATOR"/>
    <property type="match status" value="1"/>
</dbReference>
<proteinExistence type="predicted"/>
<comment type="caution">
    <text evidence="2">The sequence shown here is derived from an EMBL/GenBank/DDBJ whole genome shotgun (WGS) entry which is preliminary data.</text>
</comment>